<gene>
    <name evidence="1" type="ORF">UFOPK2399_01881</name>
</gene>
<dbReference type="Gene3D" id="3.20.20.370">
    <property type="entry name" value="Glycoside hydrolase/deacetylase"/>
    <property type="match status" value="1"/>
</dbReference>
<dbReference type="AlphaFoldDB" id="A0A6J6QNW5"/>
<reference evidence="1" key="1">
    <citation type="submission" date="2020-05" db="EMBL/GenBank/DDBJ databases">
        <authorList>
            <person name="Chiriac C."/>
            <person name="Salcher M."/>
            <person name="Ghai R."/>
            <person name="Kavagutti S V."/>
        </authorList>
    </citation>
    <scope>NUCLEOTIDE SEQUENCE</scope>
</reference>
<dbReference type="EMBL" id="CAEZXP010000009">
    <property type="protein sequence ID" value="CAB4709124.1"/>
    <property type="molecule type" value="Genomic_DNA"/>
</dbReference>
<proteinExistence type="predicted"/>
<protein>
    <submittedName>
        <fullName evidence="1">Unannotated protein</fullName>
    </submittedName>
</protein>
<evidence type="ECO:0000313" key="1">
    <source>
        <dbReference type="EMBL" id="CAB4709124.1"/>
    </source>
</evidence>
<organism evidence="1">
    <name type="scientific">freshwater metagenome</name>
    <dbReference type="NCBI Taxonomy" id="449393"/>
    <lineage>
        <taxon>unclassified sequences</taxon>
        <taxon>metagenomes</taxon>
        <taxon>ecological metagenomes</taxon>
    </lineage>
</organism>
<sequence length="242" mass="27005">MPVTQGYAVVSCHVERVNDDRVWERYVALLRRRPGGIPIASLLRPPADGENAEVWVARAREAASLAPYGHHVHWTSPTHARPTDGDPAARVQEEGAWFRAHNLEPRFFCGGGWFTDVSVAEAVADLGYIDCTALAWRPTYLAAGEPWVELDQPAWVRLPSGRDLLTIPTTHSFGMLARSIAKALPPVVHMHFHDYELLDRRRAVAIDAVLRLLALRRRPVALGEVPATTEADFRSIWRGEEA</sequence>
<name>A0A6J6QNW5_9ZZZZ</name>
<accession>A0A6J6QNW5</accession>